<evidence type="ECO:0000256" key="2">
    <source>
        <dbReference type="SAM" id="Phobius"/>
    </source>
</evidence>
<accession>A0ABU7FUX3</accession>
<feature type="transmembrane region" description="Helical" evidence="2">
    <location>
        <begin position="212"/>
        <end position="229"/>
    </location>
</feature>
<dbReference type="EMBL" id="JAYWVC010000263">
    <property type="protein sequence ID" value="MED7827728.1"/>
    <property type="molecule type" value="Genomic_DNA"/>
</dbReference>
<keyword evidence="2" id="KW-0472">Membrane</keyword>
<proteinExistence type="predicted"/>
<protein>
    <submittedName>
        <fullName evidence="3">Uncharacterized protein</fullName>
    </submittedName>
</protein>
<evidence type="ECO:0000256" key="1">
    <source>
        <dbReference type="SAM" id="MobiDB-lite"/>
    </source>
</evidence>
<feature type="transmembrane region" description="Helical" evidence="2">
    <location>
        <begin position="186"/>
        <end position="206"/>
    </location>
</feature>
<sequence length="314" mass="34843">MFLPVLAKSVDLLDRRFVQGLLMPSLVFWAGIFALVAGELGWTEVGGWWNALDTLRCVLLGLGAALGLVFFAVLLAGCVPTLTRLLEGYWPEWLSARGVRRQLRRWGRLDPLDAVDFMRRHREFPYSAEKFMPTRFGNVLRAAETYPGDEERYGADAVFYWPRLYLVMPEESRSEVRDARTALDQAVVISALSALFAMTAAVGAAFTRNTALWFFGAALLAAGLSHLAYRTAVGAAAVFGDLVRACFDVHRHELLASMGFSRPASLVEERALWLAVSQQLYRRLADRPELLRFDTASEGRDPGAQRMPEPGGGA</sequence>
<feature type="transmembrane region" description="Helical" evidence="2">
    <location>
        <begin position="21"/>
        <end position="38"/>
    </location>
</feature>
<keyword evidence="2" id="KW-0812">Transmembrane</keyword>
<comment type="caution">
    <text evidence="3">The sequence shown here is derived from an EMBL/GenBank/DDBJ whole genome shotgun (WGS) entry which is preliminary data.</text>
</comment>
<feature type="region of interest" description="Disordered" evidence="1">
    <location>
        <begin position="295"/>
        <end position="314"/>
    </location>
</feature>
<evidence type="ECO:0000313" key="4">
    <source>
        <dbReference type="Proteomes" id="UP001333996"/>
    </source>
</evidence>
<dbReference type="Proteomes" id="UP001333996">
    <property type="component" value="Unassembled WGS sequence"/>
</dbReference>
<keyword evidence="4" id="KW-1185">Reference proteome</keyword>
<organism evidence="3 4">
    <name type="scientific">Streptomyces chiangmaiensis</name>
    <dbReference type="NCBI Taxonomy" id="766497"/>
    <lineage>
        <taxon>Bacteria</taxon>
        <taxon>Bacillati</taxon>
        <taxon>Actinomycetota</taxon>
        <taxon>Actinomycetes</taxon>
        <taxon>Kitasatosporales</taxon>
        <taxon>Streptomycetaceae</taxon>
        <taxon>Streptomyces</taxon>
    </lineage>
</organism>
<reference evidence="3" key="1">
    <citation type="submission" date="2024-01" db="EMBL/GenBank/DDBJ databases">
        <title>First draft genome sequence data of TA4-1, the type strain of Gram-positive actinobacterium Streptomyces chiangmaiensis.</title>
        <authorList>
            <person name="Yasawong M."/>
            <person name="Nantapong N."/>
        </authorList>
    </citation>
    <scope>NUCLEOTIDE SEQUENCE</scope>
    <source>
        <strain evidence="3">TA4-1</strain>
    </source>
</reference>
<feature type="transmembrane region" description="Helical" evidence="2">
    <location>
        <begin position="58"/>
        <end position="79"/>
    </location>
</feature>
<gene>
    <name evidence="3" type="ORF">VXC91_39020</name>
</gene>
<keyword evidence="2" id="KW-1133">Transmembrane helix</keyword>
<dbReference type="RefSeq" id="WP_329512101.1">
    <property type="nucleotide sequence ID" value="NZ_BAAAYZ010000084.1"/>
</dbReference>
<evidence type="ECO:0000313" key="3">
    <source>
        <dbReference type="EMBL" id="MED7827728.1"/>
    </source>
</evidence>
<name>A0ABU7FUX3_9ACTN</name>